<evidence type="ECO:0000313" key="1">
    <source>
        <dbReference type="EMBL" id="ANB74024.1"/>
    </source>
</evidence>
<gene>
    <name evidence="1" type="ORF">AYM40_17850</name>
</gene>
<proteinExistence type="predicted"/>
<evidence type="ECO:0000313" key="2">
    <source>
        <dbReference type="Proteomes" id="UP000076852"/>
    </source>
</evidence>
<protein>
    <submittedName>
        <fullName evidence="1">Uncharacterized protein</fullName>
    </submittedName>
</protein>
<dbReference type="Proteomes" id="UP000076852">
    <property type="component" value="Chromosome 1"/>
</dbReference>
<dbReference type="EMBL" id="CP014578">
    <property type="protein sequence ID" value="ANB74024.1"/>
    <property type="molecule type" value="Genomic_DNA"/>
</dbReference>
<keyword evidence="2" id="KW-1185">Reference proteome</keyword>
<dbReference type="STRING" id="1804984.AYM40_17850"/>
<organism evidence="1 2">
    <name type="scientific">Paraburkholderia phytofirmans OLGA172</name>
    <dbReference type="NCBI Taxonomy" id="1417228"/>
    <lineage>
        <taxon>Bacteria</taxon>
        <taxon>Pseudomonadati</taxon>
        <taxon>Pseudomonadota</taxon>
        <taxon>Betaproteobacteria</taxon>
        <taxon>Burkholderiales</taxon>
        <taxon>Burkholderiaceae</taxon>
        <taxon>Paraburkholderia</taxon>
    </lineage>
</organism>
<dbReference type="KEGG" id="buz:AYM40_17850"/>
<sequence length="61" mass="7338">MTERYSVRVPLPGFWRRDFFWFVEGAGFEKPVQNLQAKKRLHGNHVAWDRSKCSAWDQSKR</sequence>
<name>A0A160FNF0_9BURK</name>
<accession>A0A160FNF0</accession>
<reference evidence="1 2" key="1">
    <citation type="journal article" date="2016" name="Gene">
        <title>PacBio SMRT assembly of a complex multi-replicon genome reveals chlorocatechol degradative operon in a region of genome plasticity.</title>
        <authorList>
            <person name="Ricker N."/>
            <person name="Shen S.Y."/>
            <person name="Goordial J."/>
            <person name="Jin S."/>
            <person name="Fulthorpe R.R."/>
        </authorList>
    </citation>
    <scope>NUCLEOTIDE SEQUENCE [LARGE SCALE GENOMIC DNA]</scope>
    <source>
        <strain evidence="1 2">OLGA172</strain>
    </source>
</reference>
<dbReference type="AlphaFoldDB" id="A0A160FNF0"/>